<dbReference type="EMBL" id="CP114413">
    <property type="protein sequence ID" value="WAZ26627.1"/>
    <property type="molecule type" value="Genomic_DNA"/>
</dbReference>
<evidence type="ECO:0000313" key="3">
    <source>
        <dbReference type="Proteomes" id="UP001164439"/>
    </source>
</evidence>
<keyword evidence="1" id="KW-1133">Transmembrane helix</keyword>
<evidence type="ECO:0000256" key="1">
    <source>
        <dbReference type="SAM" id="Phobius"/>
    </source>
</evidence>
<proteinExistence type="predicted"/>
<evidence type="ECO:0000313" key="2">
    <source>
        <dbReference type="EMBL" id="WAZ26627.1"/>
    </source>
</evidence>
<feature type="transmembrane region" description="Helical" evidence="1">
    <location>
        <begin position="127"/>
        <end position="146"/>
    </location>
</feature>
<keyword evidence="1" id="KW-0472">Membrane</keyword>
<name>A0ABY7KPX9_9ACTN</name>
<accession>A0ABY7KPX9</accession>
<organism evidence="2 3">
    <name type="scientific">Streptomyces cinnabarinus</name>
    <dbReference type="NCBI Taxonomy" id="67287"/>
    <lineage>
        <taxon>Bacteria</taxon>
        <taxon>Bacillati</taxon>
        <taxon>Actinomycetota</taxon>
        <taxon>Actinomycetes</taxon>
        <taxon>Kitasatosporales</taxon>
        <taxon>Streptomycetaceae</taxon>
        <taxon>Streptomyces</taxon>
    </lineage>
</organism>
<evidence type="ECO:0008006" key="4">
    <source>
        <dbReference type="Google" id="ProtNLM"/>
    </source>
</evidence>
<sequence>MPGRAEPSPLPSITLRGYGDSIWLEGRAVLLEQKGTRRRIPLAAIEGAKAVGGGQRSVEISVWGSGGAPGPAFIVEGRDAAQAGRLVEVINRARPQSSPPGGGAGLVEVVSVHPAAGRKRMSPRERVVALAVLMVYVGGAALLALLGEPVQVMMWVAGVMPVFLGLIIVGPAVVNARDRLVLRKRGVAVVAVFDRAHGKRRFFKYTDLDGGVHEIQADYAARGLGDDPNRINVVYNPQRPERAVCSLAVSTLVFRTLGVVLFGGLLLLVGLLMMPFQLVLLAYS</sequence>
<dbReference type="RefSeq" id="WP_269664113.1">
    <property type="nucleotide sequence ID" value="NZ_CP114413.1"/>
</dbReference>
<gene>
    <name evidence="2" type="ORF">STRCI_008229</name>
</gene>
<dbReference type="Proteomes" id="UP001164439">
    <property type="component" value="Chromosome"/>
</dbReference>
<keyword evidence="1" id="KW-0812">Transmembrane</keyword>
<feature type="transmembrane region" description="Helical" evidence="1">
    <location>
        <begin position="152"/>
        <end position="174"/>
    </location>
</feature>
<reference evidence="2" key="1">
    <citation type="submission" date="2022-12" db="EMBL/GenBank/DDBJ databases">
        <authorList>
            <person name="Ruckert C."/>
            <person name="Busche T."/>
            <person name="Kalinowski J."/>
            <person name="Wittmann C."/>
        </authorList>
    </citation>
    <scope>NUCLEOTIDE SEQUENCE</scope>
    <source>
        <strain evidence="2">DSM 40467</strain>
    </source>
</reference>
<protein>
    <recommendedName>
        <fullName evidence="4">DUF3592 domain-containing protein</fullName>
    </recommendedName>
</protein>
<feature type="transmembrane region" description="Helical" evidence="1">
    <location>
        <begin position="259"/>
        <end position="283"/>
    </location>
</feature>
<keyword evidence="3" id="KW-1185">Reference proteome</keyword>